<feature type="domain" description="CS" evidence="3">
    <location>
        <begin position="5"/>
        <end position="92"/>
    </location>
</feature>
<dbReference type="Pfam" id="PF04969">
    <property type="entry name" value="CS"/>
    <property type="match status" value="1"/>
</dbReference>
<dbReference type="EMBL" id="ABEU02000004">
    <property type="protein sequence ID" value="PNR55818.1"/>
    <property type="molecule type" value="Genomic_DNA"/>
</dbReference>
<evidence type="ECO:0000313" key="4">
    <source>
        <dbReference type="EMBL" id="PNR55818.1"/>
    </source>
</evidence>
<evidence type="ECO:0000256" key="1">
    <source>
        <dbReference type="ARBA" id="ARBA00025733"/>
    </source>
</evidence>
<dbReference type="InterPro" id="IPR008978">
    <property type="entry name" value="HSP20-like_chaperone"/>
</dbReference>
<dbReference type="EnsemblPlants" id="Pp3c4_24960V3.2">
    <property type="protein sequence ID" value="PAC:32920181.CDS.1"/>
    <property type="gene ID" value="Pp3c4_24960"/>
</dbReference>
<dbReference type="GO" id="GO:0051131">
    <property type="term" value="P:chaperone-mediated protein complex assembly"/>
    <property type="evidence" value="ECO:0000318"/>
    <property type="project" value="GO_Central"/>
</dbReference>
<dbReference type="CDD" id="cd06465">
    <property type="entry name" value="p23_hB-ind1_like"/>
    <property type="match status" value="1"/>
</dbReference>
<name>A9SAJ7_PHYPA</name>
<reference evidence="4 6" key="2">
    <citation type="journal article" date="2018" name="Plant J.">
        <title>The Physcomitrella patens chromosome-scale assembly reveals moss genome structure and evolution.</title>
        <authorList>
            <person name="Lang D."/>
            <person name="Ullrich K.K."/>
            <person name="Murat F."/>
            <person name="Fuchs J."/>
            <person name="Jenkins J."/>
            <person name="Haas F.B."/>
            <person name="Piednoel M."/>
            <person name="Gundlach H."/>
            <person name="Van Bel M."/>
            <person name="Meyberg R."/>
            <person name="Vives C."/>
            <person name="Morata J."/>
            <person name="Symeonidi A."/>
            <person name="Hiss M."/>
            <person name="Muchero W."/>
            <person name="Kamisugi Y."/>
            <person name="Saleh O."/>
            <person name="Blanc G."/>
            <person name="Decker E.L."/>
            <person name="van Gessel N."/>
            <person name="Grimwood J."/>
            <person name="Hayes R.D."/>
            <person name="Graham S.W."/>
            <person name="Gunter L.E."/>
            <person name="McDaniel S.F."/>
            <person name="Hoernstein S.N.W."/>
            <person name="Larsson A."/>
            <person name="Li F.W."/>
            <person name="Perroud P.F."/>
            <person name="Phillips J."/>
            <person name="Ranjan P."/>
            <person name="Rokshar D.S."/>
            <person name="Rothfels C.J."/>
            <person name="Schneider L."/>
            <person name="Shu S."/>
            <person name="Stevenson D.W."/>
            <person name="Thummler F."/>
            <person name="Tillich M."/>
            <person name="Villarreal Aguilar J.C."/>
            <person name="Widiez T."/>
            <person name="Wong G.K."/>
            <person name="Wymore A."/>
            <person name="Zhang Y."/>
            <person name="Zimmer A.D."/>
            <person name="Quatrano R.S."/>
            <person name="Mayer K.F.X."/>
            <person name="Goodstein D."/>
            <person name="Casacuberta J.M."/>
            <person name="Vandepoele K."/>
            <person name="Reski R."/>
            <person name="Cuming A.C."/>
            <person name="Tuskan G.A."/>
            <person name="Maumus F."/>
            <person name="Salse J."/>
            <person name="Schmutz J."/>
            <person name="Rensing S.A."/>
        </authorList>
    </citation>
    <scope>NUCLEOTIDE SEQUENCE [LARGE SCALE GENOMIC DNA]</scope>
    <source>
        <strain evidence="5 6">cv. Gransden 2004</strain>
    </source>
</reference>
<dbReference type="GO" id="GO:0005829">
    <property type="term" value="C:cytosol"/>
    <property type="evidence" value="ECO:0000318"/>
    <property type="project" value="GO_Central"/>
</dbReference>
<dbReference type="Gene3D" id="2.60.40.790">
    <property type="match status" value="1"/>
</dbReference>
<evidence type="ECO:0000256" key="2">
    <source>
        <dbReference type="SAM" id="MobiDB-lite"/>
    </source>
</evidence>
<evidence type="ECO:0000259" key="3">
    <source>
        <dbReference type="PROSITE" id="PS51203"/>
    </source>
</evidence>
<dbReference type="PaxDb" id="3218-PP1S60_252V6.1"/>
<dbReference type="PANTHER" id="PTHR22932:SF23">
    <property type="entry name" value="CS DOMAIN-CONTAINING PROTEIN"/>
    <property type="match status" value="1"/>
</dbReference>
<dbReference type="STRING" id="3218.A9SAJ7"/>
<dbReference type="GO" id="GO:0101031">
    <property type="term" value="C:protein folding chaperone complex"/>
    <property type="evidence" value="ECO:0007669"/>
    <property type="project" value="UniProtKB-ARBA"/>
</dbReference>
<dbReference type="GO" id="GO:0006457">
    <property type="term" value="P:protein folding"/>
    <property type="evidence" value="ECO:0000318"/>
    <property type="project" value="GO_Central"/>
</dbReference>
<dbReference type="GO" id="GO:0005634">
    <property type="term" value="C:nucleus"/>
    <property type="evidence" value="ECO:0000318"/>
    <property type="project" value="GO_Central"/>
</dbReference>
<dbReference type="RefSeq" id="XP_024373137.1">
    <property type="nucleotide sequence ID" value="XM_024517369.2"/>
</dbReference>
<dbReference type="SUPFAM" id="SSF49764">
    <property type="entry name" value="HSP20-like chaperones"/>
    <property type="match status" value="1"/>
</dbReference>
<dbReference type="OMA" id="PACICTH"/>
<dbReference type="InterPro" id="IPR007052">
    <property type="entry name" value="CS_dom"/>
</dbReference>
<dbReference type="AlphaFoldDB" id="A9SAJ7"/>
<dbReference type="InterPro" id="IPR045250">
    <property type="entry name" value="p23-like"/>
</dbReference>
<proteinExistence type="inferred from homology"/>
<dbReference type="OrthoDB" id="1564555at2759"/>
<dbReference type="HOGENOM" id="CLU_078883_2_1_1"/>
<comment type="similarity">
    <text evidence="1">Belongs to the p23/wos2 family.</text>
</comment>
<reference evidence="4 6" key="1">
    <citation type="journal article" date="2008" name="Science">
        <title>The Physcomitrella genome reveals evolutionary insights into the conquest of land by plants.</title>
        <authorList>
            <person name="Rensing S."/>
            <person name="Lang D."/>
            <person name="Zimmer A."/>
            <person name="Terry A."/>
            <person name="Salamov A."/>
            <person name="Shapiro H."/>
            <person name="Nishiyama T."/>
            <person name="Perroud P.-F."/>
            <person name="Lindquist E."/>
            <person name="Kamisugi Y."/>
            <person name="Tanahashi T."/>
            <person name="Sakakibara K."/>
            <person name="Fujita T."/>
            <person name="Oishi K."/>
            <person name="Shin-I T."/>
            <person name="Kuroki Y."/>
            <person name="Toyoda A."/>
            <person name="Suzuki Y."/>
            <person name="Hashimoto A."/>
            <person name="Yamaguchi K."/>
            <person name="Sugano A."/>
            <person name="Kohara Y."/>
            <person name="Fujiyama A."/>
            <person name="Anterola A."/>
            <person name="Aoki S."/>
            <person name="Ashton N."/>
            <person name="Barbazuk W.B."/>
            <person name="Barker E."/>
            <person name="Bennetzen J."/>
            <person name="Bezanilla M."/>
            <person name="Blankenship R."/>
            <person name="Cho S.H."/>
            <person name="Dutcher S."/>
            <person name="Estelle M."/>
            <person name="Fawcett J.A."/>
            <person name="Gundlach H."/>
            <person name="Hanada K."/>
            <person name="Heyl A."/>
            <person name="Hicks K.A."/>
            <person name="Hugh J."/>
            <person name="Lohr M."/>
            <person name="Mayer K."/>
            <person name="Melkozernov A."/>
            <person name="Murata T."/>
            <person name="Nelson D."/>
            <person name="Pils B."/>
            <person name="Prigge M."/>
            <person name="Reiss B."/>
            <person name="Renner T."/>
            <person name="Rombauts S."/>
            <person name="Rushton P."/>
            <person name="Sanderfoot A."/>
            <person name="Schween G."/>
            <person name="Shiu S.-H."/>
            <person name="Stueber K."/>
            <person name="Theodoulou F.L."/>
            <person name="Tu H."/>
            <person name="Van de Peer Y."/>
            <person name="Verrier P.J."/>
            <person name="Waters E."/>
            <person name="Wood A."/>
            <person name="Yang L."/>
            <person name="Cove D."/>
            <person name="Cuming A."/>
            <person name="Hasebe M."/>
            <person name="Lucas S."/>
            <person name="Mishler D.B."/>
            <person name="Reski R."/>
            <person name="Grigoriev I."/>
            <person name="Quatrano R.S."/>
            <person name="Boore J.L."/>
        </authorList>
    </citation>
    <scope>NUCLEOTIDE SEQUENCE [LARGE SCALE GENOMIC DNA]</scope>
    <source>
        <strain evidence="5 6">cv. Gransden 2004</strain>
    </source>
</reference>
<protein>
    <recommendedName>
        <fullName evidence="3">CS domain-containing protein</fullName>
    </recommendedName>
</protein>
<dbReference type="GO" id="GO:0051087">
    <property type="term" value="F:protein-folding chaperone binding"/>
    <property type="evidence" value="ECO:0000318"/>
    <property type="project" value="GO_Central"/>
</dbReference>
<reference evidence="5" key="3">
    <citation type="submission" date="2020-12" db="UniProtKB">
        <authorList>
            <consortium name="EnsemblPlants"/>
        </authorList>
    </citation>
    <scope>IDENTIFICATION</scope>
</reference>
<dbReference type="PROSITE" id="PS51203">
    <property type="entry name" value="CS"/>
    <property type="match status" value="1"/>
</dbReference>
<evidence type="ECO:0000313" key="5">
    <source>
        <dbReference type="EnsemblPlants" id="PAC:32920180.CDS.1"/>
    </source>
</evidence>
<gene>
    <name evidence="5" type="primary">LOC112281152</name>
    <name evidence="4" type="ORF">PHYPA_006715</name>
</gene>
<feature type="compositionally biased region" description="Acidic residues" evidence="2">
    <location>
        <begin position="135"/>
        <end position="149"/>
    </location>
</feature>
<dbReference type="GO" id="GO:0051879">
    <property type="term" value="F:Hsp90 protein binding"/>
    <property type="evidence" value="ECO:0000318"/>
    <property type="project" value="GO_Central"/>
</dbReference>
<accession>A9SAJ7</accession>
<dbReference type="Gramene" id="Pp3c4_24960V3.1">
    <property type="protein sequence ID" value="PAC:32920180.CDS.1"/>
    <property type="gene ID" value="Pp3c4_24960"/>
</dbReference>
<organism evidence="4">
    <name type="scientific">Physcomitrium patens</name>
    <name type="common">Spreading-leaved earth moss</name>
    <name type="synonym">Physcomitrella patens</name>
    <dbReference type="NCBI Taxonomy" id="3218"/>
    <lineage>
        <taxon>Eukaryota</taxon>
        <taxon>Viridiplantae</taxon>
        <taxon>Streptophyta</taxon>
        <taxon>Embryophyta</taxon>
        <taxon>Bryophyta</taxon>
        <taxon>Bryophytina</taxon>
        <taxon>Bryopsida</taxon>
        <taxon>Funariidae</taxon>
        <taxon>Funariales</taxon>
        <taxon>Funariaceae</taxon>
        <taxon>Physcomitrium</taxon>
    </lineage>
</organism>
<dbReference type="EnsemblPlants" id="Pp3c4_24960V3.1">
    <property type="protein sequence ID" value="PAC:32920180.CDS.1"/>
    <property type="gene ID" value="Pp3c4_24960"/>
</dbReference>
<evidence type="ECO:0000313" key="6">
    <source>
        <dbReference type="Proteomes" id="UP000006727"/>
    </source>
</evidence>
<dbReference type="eggNOG" id="KOG3158">
    <property type="taxonomic scope" value="Eukaryota"/>
</dbReference>
<dbReference type="Gramene" id="Pp3c4_24960V3.2">
    <property type="protein sequence ID" value="PAC:32920181.CDS.1"/>
    <property type="gene ID" value="Pp3c4_24960"/>
</dbReference>
<dbReference type="Proteomes" id="UP000006727">
    <property type="component" value="Chromosome 4"/>
</dbReference>
<dbReference type="PANTHER" id="PTHR22932">
    <property type="entry name" value="TELOMERASE-BINDING PROTEIN P23 HSP90 CO-CHAPERONE"/>
    <property type="match status" value="1"/>
</dbReference>
<dbReference type="FunFam" id="2.60.40.790:FF:000013">
    <property type="entry name" value="Very-long-chain (3R)-3-hydroxyacyl-CoA dehydratase"/>
    <property type="match status" value="1"/>
</dbReference>
<feature type="region of interest" description="Disordered" evidence="2">
    <location>
        <begin position="111"/>
        <end position="156"/>
    </location>
</feature>
<keyword evidence="6" id="KW-1185">Reference proteome</keyword>
<sequence>MATSIRHPEILWAQRSDKIYLTVELPDAINAQVKLQPDGRFTFTASSKDAKYEADFQLFGRVKVDVSNIDEGRRHTFCVIQKEESGWWDRLLKEGKAPPFVKADWNRWIDEDEEEEAGKPAEFNMSSAMDRYPDLDETEDSDDDDDEVPDMQKAEV</sequence>
<dbReference type="GeneID" id="112281152"/>